<reference evidence="2" key="1">
    <citation type="journal article" date="2023" name="Mol. Phylogenet. Evol.">
        <title>Genome-scale phylogeny and comparative genomics of the fungal order Sordariales.</title>
        <authorList>
            <person name="Hensen N."/>
            <person name="Bonometti L."/>
            <person name="Westerberg I."/>
            <person name="Brannstrom I.O."/>
            <person name="Guillou S."/>
            <person name="Cros-Aarteil S."/>
            <person name="Calhoun S."/>
            <person name="Haridas S."/>
            <person name="Kuo A."/>
            <person name="Mondo S."/>
            <person name="Pangilinan J."/>
            <person name="Riley R."/>
            <person name="LaButti K."/>
            <person name="Andreopoulos B."/>
            <person name="Lipzen A."/>
            <person name="Chen C."/>
            <person name="Yan M."/>
            <person name="Daum C."/>
            <person name="Ng V."/>
            <person name="Clum A."/>
            <person name="Steindorff A."/>
            <person name="Ohm R.A."/>
            <person name="Martin F."/>
            <person name="Silar P."/>
            <person name="Natvig D.O."/>
            <person name="Lalanne C."/>
            <person name="Gautier V."/>
            <person name="Ament-Velasquez S.L."/>
            <person name="Kruys A."/>
            <person name="Hutchinson M.I."/>
            <person name="Powell A.J."/>
            <person name="Barry K."/>
            <person name="Miller A.N."/>
            <person name="Grigoriev I.V."/>
            <person name="Debuchy R."/>
            <person name="Gladieux P."/>
            <person name="Hiltunen Thoren M."/>
            <person name="Johannesson H."/>
        </authorList>
    </citation>
    <scope>NUCLEOTIDE SEQUENCE</scope>
    <source>
        <strain evidence="2">PSN324</strain>
    </source>
</reference>
<accession>A0AAV9HGW8</accession>
<evidence type="ECO:0000313" key="3">
    <source>
        <dbReference type="Proteomes" id="UP001321749"/>
    </source>
</evidence>
<dbReference type="InterPro" id="IPR015915">
    <property type="entry name" value="Kelch-typ_b-propeller"/>
</dbReference>
<dbReference type="Pfam" id="PF24681">
    <property type="entry name" value="Kelch_KLHDC2_KLHL20_DRC7"/>
    <property type="match status" value="1"/>
</dbReference>
<proteinExistence type="predicted"/>
<dbReference type="Gene3D" id="2.120.10.80">
    <property type="entry name" value="Kelch-type beta propeller"/>
    <property type="match status" value="2"/>
</dbReference>
<dbReference type="InterPro" id="IPR006652">
    <property type="entry name" value="Kelch_1"/>
</dbReference>
<dbReference type="EMBL" id="MU865045">
    <property type="protein sequence ID" value="KAK4459121.1"/>
    <property type="molecule type" value="Genomic_DNA"/>
</dbReference>
<dbReference type="SMART" id="SM00612">
    <property type="entry name" value="Kelch"/>
    <property type="match status" value="4"/>
</dbReference>
<evidence type="ECO:0000256" key="1">
    <source>
        <dbReference type="SAM" id="SignalP"/>
    </source>
</evidence>
<evidence type="ECO:0000313" key="2">
    <source>
        <dbReference type="EMBL" id="KAK4459121.1"/>
    </source>
</evidence>
<organism evidence="2 3">
    <name type="scientific">Cladorrhinum samala</name>
    <dbReference type="NCBI Taxonomy" id="585594"/>
    <lineage>
        <taxon>Eukaryota</taxon>
        <taxon>Fungi</taxon>
        <taxon>Dikarya</taxon>
        <taxon>Ascomycota</taxon>
        <taxon>Pezizomycotina</taxon>
        <taxon>Sordariomycetes</taxon>
        <taxon>Sordariomycetidae</taxon>
        <taxon>Sordariales</taxon>
        <taxon>Podosporaceae</taxon>
        <taxon>Cladorrhinum</taxon>
    </lineage>
</organism>
<sequence length="341" mass="35900">MRTLLLYSLSLLRLPLPVRSTWTHLSPLPHTLQEHTTLPLPHPHDASLITIGGLVANGSTTASTLVYSIPSNTWSSFTPIPTPLNHANAAVSNHTIYLMGGLSGLSQWPPSPSTFKFDLLAPEAGWQALSPIPPAHSPRGAAAVAVYNDTIYLAGGILGLWGPTVATVSAYHIPTDSWVDLPECLASLPGGEGRDHAGSAQVDSKWYILGGRRDGAENRKSEVFILDFEDLEGGWKVGEGRMPTPRGGIAAGVVGRVVYTFGGEGNNVTGSEGSDVGVFGEVEGYHVDLDEWRVGLGRMEVARHGTSAVGIGGKVYIPGGSVRQGPGGVDVFDAFEPPLGC</sequence>
<dbReference type="AlphaFoldDB" id="A0AAV9HGW8"/>
<feature type="signal peptide" evidence="1">
    <location>
        <begin position="1"/>
        <end position="20"/>
    </location>
</feature>
<keyword evidence="3" id="KW-1185">Reference proteome</keyword>
<reference evidence="2" key="2">
    <citation type="submission" date="2023-06" db="EMBL/GenBank/DDBJ databases">
        <authorList>
            <consortium name="Lawrence Berkeley National Laboratory"/>
            <person name="Mondo S.J."/>
            <person name="Hensen N."/>
            <person name="Bonometti L."/>
            <person name="Westerberg I."/>
            <person name="Brannstrom I.O."/>
            <person name="Guillou S."/>
            <person name="Cros-Aarteil S."/>
            <person name="Calhoun S."/>
            <person name="Haridas S."/>
            <person name="Kuo A."/>
            <person name="Pangilinan J."/>
            <person name="Riley R."/>
            <person name="Labutti K."/>
            <person name="Andreopoulos B."/>
            <person name="Lipzen A."/>
            <person name="Chen C."/>
            <person name="Yanf M."/>
            <person name="Daum C."/>
            <person name="Ng V."/>
            <person name="Clum A."/>
            <person name="Steindorff A."/>
            <person name="Ohm R."/>
            <person name="Martin F."/>
            <person name="Silar P."/>
            <person name="Natvig D."/>
            <person name="Lalanne C."/>
            <person name="Gautier V."/>
            <person name="Ament-Velasquez S.L."/>
            <person name="Kruys A."/>
            <person name="Hutchinson M.I."/>
            <person name="Powell A.J."/>
            <person name="Barry K."/>
            <person name="Miller A.N."/>
            <person name="Grigoriev I.V."/>
            <person name="Debuchy R."/>
            <person name="Gladieux P."/>
            <person name="Thoren M.H."/>
            <person name="Johannesson H."/>
        </authorList>
    </citation>
    <scope>NUCLEOTIDE SEQUENCE</scope>
    <source>
        <strain evidence="2">PSN324</strain>
    </source>
</reference>
<feature type="chain" id="PRO_5043417961" evidence="1">
    <location>
        <begin position="21"/>
        <end position="341"/>
    </location>
</feature>
<dbReference type="PANTHER" id="PTHR45632">
    <property type="entry name" value="LD33804P"/>
    <property type="match status" value="1"/>
</dbReference>
<name>A0AAV9HGW8_9PEZI</name>
<comment type="caution">
    <text evidence="2">The sequence shown here is derived from an EMBL/GenBank/DDBJ whole genome shotgun (WGS) entry which is preliminary data.</text>
</comment>
<gene>
    <name evidence="2" type="ORF">QBC42DRAFT_232349</name>
</gene>
<dbReference type="Proteomes" id="UP001321749">
    <property type="component" value="Unassembled WGS sequence"/>
</dbReference>
<protein>
    <submittedName>
        <fullName evidence="2">Galactose oxidase</fullName>
    </submittedName>
</protein>
<keyword evidence="1" id="KW-0732">Signal</keyword>
<dbReference type="SUPFAM" id="SSF117281">
    <property type="entry name" value="Kelch motif"/>
    <property type="match status" value="1"/>
</dbReference>